<dbReference type="AlphaFoldDB" id="A0A0M4SSC8"/>
<evidence type="ECO:0000256" key="5">
    <source>
        <dbReference type="ARBA" id="ARBA00023136"/>
    </source>
</evidence>
<dbReference type="Proteomes" id="UP000066049">
    <property type="component" value="Chromosome"/>
</dbReference>
<dbReference type="HAMAP" id="MF_01416">
    <property type="entry name" value="ATP_synth_delta_bact"/>
    <property type="match status" value="1"/>
</dbReference>
<keyword evidence="8" id="KW-0378">Hydrolase</keyword>
<keyword evidence="6 7" id="KW-0066">ATP synthesis</keyword>
<proteinExistence type="inferred from homology"/>
<dbReference type="SUPFAM" id="SSF47928">
    <property type="entry name" value="N-terminal domain of the delta subunit of the F1F0-ATP synthase"/>
    <property type="match status" value="1"/>
</dbReference>
<organism evidence="8 9">
    <name type="scientific">Campylobacter concisus</name>
    <dbReference type="NCBI Taxonomy" id="199"/>
    <lineage>
        <taxon>Bacteria</taxon>
        <taxon>Pseudomonadati</taxon>
        <taxon>Campylobacterota</taxon>
        <taxon>Epsilonproteobacteria</taxon>
        <taxon>Campylobacterales</taxon>
        <taxon>Campylobacteraceae</taxon>
        <taxon>Campylobacter</taxon>
    </lineage>
</organism>
<dbReference type="InterPro" id="IPR026015">
    <property type="entry name" value="ATP_synth_OSCP/delta_N_sf"/>
</dbReference>
<evidence type="ECO:0000256" key="6">
    <source>
        <dbReference type="ARBA" id="ARBA00023310"/>
    </source>
</evidence>
<comment type="subcellular location">
    <subcellularLocation>
        <location evidence="7">Cell membrane</location>
        <topology evidence="7">Peripheral membrane protein</topology>
    </subcellularLocation>
    <subcellularLocation>
        <location evidence="1">Membrane</location>
    </subcellularLocation>
</comment>
<evidence type="ECO:0000256" key="4">
    <source>
        <dbReference type="ARBA" id="ARBA00023065"/>
    </source>
</evidence>
<evidence type="ECO:0000313" key="9">
    <source>
        <dbReference type="Proteomes" id="UP000066049"/>
    </source>
</evidence>
<dbReference type="GO" id="GO:0005886">
    <property type="term" value="C:plasma membrane"/>
    <property type="evidence" value="ECO:0007669"/>
    <property type="project" value="UniProtKB-SubCell"/>
</dbReference>
<sequence length="176" mass="19674">MNEVVAKKYVKAILSDAKPGELNAFIENLVELAAAFGSEKFKSIISLPTLKAAKKVEFILSLVKNLDAKFANFIKLLGANKRLELIPAILNEMKIEQSLLENTYRGEVIGNFELSAEQLKALEENFSKKFDSKIKLDGLKSDYNGVKVELDDLGVEVNFSIDRLKSQMSEYILKAI</sequence>
<accession>A0A0M4SSC8</accession>
<evidence type="ECO:0000256" key="2">
    <source>
        <dbReference type="ARBA" id="ARBA00022448"/>
    </source>
</evidence>
<keyword evidence="7" id="KW-0139">CF(1)</keyword>
<evidence type="ECO:0000313" key="8">
    <source>
        <dbReference type="EMBL" id="ALF47157.1"/>
    </source>
</evidence>
<dbReference type="GO" id="GO:0045259">
    <property type="term" value="C:proton-transporting ATP synthase complex"/>
    <property type="evidence" value="ECO:0007669"/>
    <property type="project" value="UniProtKB-KW"/>
</dbReference>
<keyword evidence="7" id="KW-1003">Cell membrane</keyword>
<protein>
    <recommendedName>
        <fullName evidence="7">ATP synthase subunit delta</fullName>
    </recommendedName>
    <alternativeName>
        <fullName evidence="7">ATP synthase F(1) sector subunit delta</fullName>
    </alternativeName>
    <alternativeName>
        <fullName evidence="7">F-type ATPase subunit delta</fullName>
        <shortName evidence="7">F-ATPase subunit delta</shortName>
    </alternativeName>
</protein>
<dbReference type="PATRIC" id="fig|199.248.peg.479"/>
<gene>
    <name evidence="7 8" type="primary">atpH</name>
    <name evidence="8" type="ORF">CCON33237_0452</name>
</gene>
<keyword evidence="5 7" id="KW-0472">Membrane</keyword>
<dbReference type="NCBIfam" id="NF006291">
    <property type="entry name" value="PRK08474.1"/>
    <property type="match status" value="1"/>
</dbReference>
<dbReference type="InterPro" id="IPR000711">
    <property type="entry name" value="ATPase_OSCP/dsu"/>
</dbReference>
<name>A0A0M4SSC8_9BACT</name>
<evidence type="ECO:0000256" key="1">
    <source>
        <dbReference type="ARBA" id="ARBA00004370"/>
    </source>
</evidence>
<comment type="function">
    <text evidence="7">F(1)F(0) ATP synthase produces ATP from ADP in the presence of a proton or sodium gradient. F-type ATPases consist of two structural domains, F(1) containing the extramembraneous catalytic core and F(0) containing the membrane proton channel, linked together by a central stalk and a peripheral stalk. During catalysis, ATP synthesis in the catalytic domain of F(1) is coupled via a rotary mechanism of the central stalk subunits to proton translocation.</text>
</comment>
<keyword evidence="2 7" id="KW-0813">Transport</keyword>
<evidence type="ECO:0000256" key="3">
    <source>
        <dbReference type="ARBA" id="ARBA00022781"/>
    </source>
</evidence>
<dbReference type="RefSeq" id="WP_054196220.1">
    <property type="nucleotide sequence ID" value="NZ_CABMKQ010000002.1"/>
</dbReference>
<keyword evidence="4 7" id="KW-0406">Ion transport</keyword>
<comment type="similarity">
    <text evidence="7">Belongs to the ATPase delta chain family.</text>
</comment>
<dbReference type="NCBIfam" id="TIGR01145">
    <property type="entry name" value="ATP_synt_delta"/>
    <property type="match status" value="1"/>
</dbReference>
<dbReference type="GO" id="GO:0016787">
    <property type="term" value="F:hydrolase activity"/>
    <property type="evidence" value="ECO:0007669"/>
    <property type="project" value="UniProtKB-KW"/>
</dbReference>
<evidence type="ECO:0000256" key="7">
    <source>
        <dbReference type="HAMAP-Rule" id="MF_01416"/>
    </source>
</evidence>
<reference evidence="9" key="1">
    <citation type="submission" date="2015-08" db="EMBL/GenBank/DDBJ databases">
        <title>Comparative genomics of the Campylobacter concisus group.</title>
        <authorList>
            <person name="Miller W.G."/>
            <person name="Yee E."/>
            <person name="Chapman M.H."/>
            <person name="Huynh S."/>
            <person name="Bono J.L."/>
            <person name="On S.L.W."/>
            <person name="St Leger J."/>
            <person name="Foster G."/>
            <person name="Parker C.T."/>
        </authorList>
    </citation>
    <scope>NUCLEOTIDE SEQUENCE [LARGE SCALE GENOMIC DNA]</scope>
    <source>
        <strain evidence="9">ATCC 33237</strain>
    </source>
</reference>
<keyword evidence="3 7" id="KW-0375">Hydrogen ion transport</keyword>
<dbReference type="KEGG" id="ccoc:CCON33237_0452"/>
<dbReference type="Gene3D" id="1.10.520.20">
    <property type="entry name" value="N-terminal domain of the delta subunit of the F1F0-ATP synthase"/>
    <property type="match status" value="1"/>
</dbReference>
<dbReference type="EMBL" id="CP012541">
    <property type="protein sequence ID" value="ALF47157.1"/>
    <property type="molecule type" value="Genomic_DNA"/>
</dbReference>
<comment type="function">
    <text evidence="7">This protein is part of the stalk that links CF(0) to CF(1). It either transmits conformational changes from CF(0) to CF(1) or is implicated in proton conduction.</text>
</comment>
<dbReference type="Pfam" id="PF00213">
    <property type="entry name" value="OSCP"/>
    <property type="match status" value="1"/>
</dbReference>
<dbReference type="GO" id="GO:0046933">
    <property type="term" value="F:proton-transporting ATP synthase activity, rotational mechanism"/>
    <property type="evidence" value="ECO:0007669"/>
    <property type="project" value="UniProtKB-UniRule"/>
</dbReference>
<dbReference type="GeneID" id="28662122"/>